<keyword evidence="3" id="KW-1185">Reference proteome</keyword>
<dbReference type="EMBL" id="BQNB010019480">
    <property type="protein sequence ID" value="GJT85752.1"/>
    <property type="molecule type" value="Genomic_DNA"/>
</dbReference>
<gene>
    <name evidence="2" type="ORF">Tco_1067469</name>
</gene>
<proteinExistence type="predicted"/>
<organism evidence="2 3">
    <name type="scientific">Tanacetum coccineum</name>
    <dbReference type="NCBI Taxonomy" id="301880"/>
    <lineage>
        <taxon>Eukaryota</taxon>
        <taxon>Viridiplantae</taxon>
        <taxon>Streptophyta</taxon>
        <taxon>Embryophyta</taxon>
        <taxon>Tracheophyta</taxon>
        <taxon>Spermatophyta</taxon>
        <taxon>Magnoliopsida</taxon>
        <taxon>eudicotyledons</taxon>
        <taxon>Gunneridae</taxon>
        <taxon>Pentapetalae</taxon>
        <taxon>asterids</taxon>
        <taxon>campanulids</taxon>
        <taxon>Asterales</taxon>
        <taxon>Asteraceae</taxon>
        <taxon>Asteroideae</taxon>
        <taxon>Anthemideae</taxon>
        <taxon>Anthemidinae</taxon>
        <taxon>Tanacetum</taxon>
    </lineage>
</organism>
<dbReference type="Proteomes" id="UP001151760">
    <property type="component" value="Unassembled WGS sequence"/>
</dbReference>
<evidence type="ECO:0000256" key="1">
    <source>
        <dbReference type="SAM" id="MobiDB-lite"/>
    </source>
</evidence>
<accession>A0ABQ5HEM3</accession>
<reference evidence="2" key="1">
    <citation type="journal article" date="2022" name="Int. J. Mol. Sci.">
        <title>Draft Genome of Tanacetum Coccineum: Genomic Comparison of Closely Related Tanacetum-Family Plants.</title>
        <authorList>
            <person name="Yamashiro T."/>
            <person name="Shiraishi A."/>
            <person name="Nakayama K."/>
            <person name="Satake H."/>
        </authorList>
    </citation>
    <scope>NUCLEOTIDE SEQUENCE</scope>
</reference>
<feature type="region of interest" description="Disordered" evidence="1">
    <location>
        <begin position="1"/>
        <end position="49"/>
    </location>
</feature>
<sequence length="131" mass="14341">MSGACLVGLEEQEETEEEGQTREGGMVIKHKEGNRREKTLEIKKGDGGKEKNLNPKAKIFGMLYGSVDLMVLWPETWAAGSFVFAIIDIKTQIVMHNSNSLSFEPPNVLVTPPPHPEAVGEYGVSIAVFIA</sequence>
<evidence type="ECO:0000313" key="2">
    <source>
        <dbReference type="EMBL" id="GJT85752.1"/>
    </source>
</evidence>
<feature type="compositionally biased region" description="Basic and acidic residues" evidence="1">
    <location>
        <begin position="29"/>
        <end position="49"/>
    </location>
</feature>
<evidence type="ECO:0000313" key="3">
    <source>
        <dbReference type="Proteomes" id="UP001151760"/>
    </source>
</evidence>
<name>A0ABQ5HEM3_9ASTR</name>
<reference evidence="2" key="2">
    <citation type="submission" date="2022-01" db="EMBL/GenBank/DDBJ databases">
        <authorList>
            <person name="Yamashiro T."/>
            <person name="Shiraishi A."/>
            <person name="Satake H."/>
            <person name="Nakayama K."/>
        </authorList>
    </citation>
    <scope>NUCLEOTIDE SEQUENCE</scope>
</reference>
<comment type="caution">
    <text evidence="2">The sequence shown here is derived from an EMBL/GenBank/DDBJ whole genome shotgun (WGS) entry which is preliminary data.</text>
</comment>
<protein>
    <submittedName>
        <fullName evidence="2">Uncharacterized protein</fullName>
    </submittedName>
</protein>